<dbReference type="InterPro" id="IPR003136">
    <property type="entry name" value="Cytidylate_kin"/>
</dbReference>
<keyword evidence="5 8" id="KW-0067">ATP-binding</keyword>
<feature type="binding site" evidence="8">
    <location>
        <begin position="10"/>
        <end position="18"/>
    </location>
    <ligand>
        <name>ATP</name>
        <dbReference type="ChEBI" id="CHEBI:30616"/>
    </ligand>
</feature>
<evidence type="ECO:0000256" key="4">
    <source>
        <dbReference type="ARBA" id="ARBA00022777"/>
    </source>
</evidence>
<dbReference type="Pfam" id="PF02224">
    <property type="entry name" value="Cytidylate_kin"/>
    <property type="match status" value="1"/>
</dbReference>
<organism evidence="10 11">
    <name type="scientific">SAR324 cluster bacterium</name>
    <dbReference type="NCBI Taxonomy" id="2024889"/>
    <lineage>
        <taxon>Bacteria</taxon>
        <taxon>Deltaproteobacteria</taxon>
        <taxon>SAR324 cluster</taxon>
    </lineage>
</organism>
<dbReference type="HAMAP" id="MF_00238">
    <property type="entry name" value="Cytidyl_kinase_type1"/>
    <property type="match status" value="1"/>
</dbReference>
<evidence type="ECO:0000313" key="11">
    <source>
        <dbReference type="Proteomes" id="UP000226525"/>
    </source>
</evidence>
<accession>A0A2D6YHB5</accession>
<evidence type="ECO:0000259" key="9">
    <source>
        <dbReference type="Pfam" id="PF02224"/>
    </source>
</evidence>
<keyword evidence="8" id="KW-0963">Cytoplasm</keyword>
<sequence length="230" mass="25784">MAFVIVALDGPTGVGKSTLACQLAERNQLLYINTGSMFRCLAWKWNRLDKPENDEALQKLGEQTQIVLEADGRVLCDGEEISSVIRTEELSALASRVSRFVPIRHALKFQQRQLVEQAKIGGAYRGVVLEGRDIGTVVLPKADCKFFVEASPETRARRRFTELQAKDPGVRFEDVLEALKQRDEQDRNRSEAPLHKAANAILVDTSNLNVEQVLSVLEQHLRPFLLTESS</sequence>
<dbReference type="GO" id="GO:0036430">
    <property type="term" value="F:CMP kinase activity"/>
    <property type="evidence" value="ECO:0007669"/>
    <property type="project" value="RHEA"/>
</dbReference>
<dbReference type="SUPFAM" id="SSF52540">
    <property type="entry name" value="P-loop containing nucleoside triphosphate hydrolases"/>
    <property type="match status" value="1"/>
</dbReference>
<evidence type="ECO:0000256" key="6">
    <source>
        <dbReference type="ARBA" id="ARBA00047615"/>
    </source>
</evidence>
<dbReference type="EC" id="2.7.4.25" evidence="8"/>
<dbReference type="NCBIfam" id="TIGR00017">
    <property type="entry name" value="cmk"/>
    <property type="match status" value="1"/>
</dbReference>
<dbReference type="AlphaFoldDB" id="A0A2D6YHB5"/>
<keyword evidence="2 8" id="KW-0808">Transferase</keyword>
<evidence type="ECO:0000256" key="2">
    <source>
        <dbReference type="ARBA" id="ARBA00022679"/>
    </source>
</evidence>
<dbReference type="InterPro" id="IPR027417">
    <property type="entry name" value="P-loop_NTPase"/>
</dbReference>
<dbReference type="Proteomes" id="UP000226525">
    <property type="component" value="Unassembled WGS sequence"/>
</dbReference>
<dbReference type="CDD" id="cd02020">
    <property type="entry name" value="CMPK"/>
    <property type="match status" value="1"/>
</dbReference>
<dbReference type="EMBL" id="NZEX01000036">
    <property type="protein sequence ID" value="MAH62542.1"/>
    <property type="molecule type" value="Genomic_DNA"/>
</dbReference>
<comment type="caution">
    <text evidence="10">The sequence shown here is derived from an EMBL/GenBank/DDBJ whole genome shotgun (WGS) entry which is preliminary data.</text>
</comment>
<dbReference type="InterPro" id="IPR011994">
    <property type="entry name" value="Cytidylate_kinase_dom"/>
</dbReference>
<dbReference type="GO" id="GO:0006220">
    <property type="term" value="P:pyrimidine nucleotide metabolic process"/>
    <property type="evidence" value="ECO:0007669"/>
    <property type="project" value="UniProtKB-UniRule"/>
</dbReference>
<comment type="similarity">
    <text evidence="1 8">Belongs to the cytidylate kinase family. Type 1 subfamily.</text>
</comment>
<proteinExistence type="inferred from homology"/>
<evidence type="ECO:0000256" key="3">
    <source>
        <dbReference type="ARBA" id="ARBA00022741"/>
    </source>
</evidence>
<reference evidence="11" key="1">
    <citation type="submission" date="2017-09" db="EMBL/GenBank/DDBJ databases">
        <title>The Reconstruction of 2,631 Draft Metagenome-Assembled Genomes from the Global Oceans.</title>
        <authorList>
            <person name="Tully B.J."/>
            <person name="Graham E.D."/>
            <person name="Heidelberg J.F."/>
        </authorList>
    </citation>
    <scope>NUCLEOTIDE SEQUENCE [LARGE SCALE GENOMIC DNA]</scope>
</reference>
<keyword evidence="4 8" id="KW-0418">Kinase</keyword>
<dbReference type="GO" id="GO:0036431">
    <property type="term" value="F:dCMP kinase activity"/>
    <property type="evidence" value="ECO:0007669"/>
    <property type="project" value="InterPro"/>
</dbReference>
<name>A0A2D6YHB5_9DELT</name>
<dbReference type="GO" id="GO:0005524">
    <property type="term" value="F:ATP binding"/>
    <property type="evidence" value="ECO:0007669"/>
    <property type="project" value="UniProtKB-UniRule"/>
</dbReference>
<dbReference type="GO" id="GO:0005737">
    <property type="term" value="C:cytoplasm"/>
    <property type="evidence" value="ECO:0007669"/>
    <property type="project" value="UniProtKB-SubCell"/>
</dbReference>
<evidence type="ECO:0000313" key="10">
    <source>
        <dbReference type="EMBL" id="MAH62542.1"/>
    </source>
</evidence>
<comment type="catalytic activity">
    <reaction evidence="7 8">
        <text>CMP + ATP = CDP + ADP</text>
        <dbReference type="Rhea" id="RHEA:11600"/>
        <dbReference type="ChEBI" id="CHEBI:30616"/>
        <dbReference type="ChEBI" id="CHEBI:58069"/>
        <dbReference type="ChEBI" id="CHEBI:60377"/>
        <dbReference type="ChEBI" id="CHEBI:456216"/>
        <dbReference type="EC" id="2.7.4.25"/>
    </reaction>
</comment>
<keyword evidence="3 8" id="KW-0547">Nucleotide-binding</keyword>
<feature type="domain" description="Cytidylate kinase" evidence="9">
    <location>
        <begin position="6"/>
        <end position="216"/>
    </location>
</feature>
<evidence type="ECO:0000256" key="8">
    <source>
        <dbReference type="HAMAP-Rule" id="MF_00238"/>
    </source>
</evidence>
<dbReference type="Gene3D" id="3.40.50.300">
    <property type="entry name" value="P-loop containing nucleotide triphosphate hydrolases"/>
    <property type="match status" value="1"/>
</dbReference>
<evidence type="ECO:0000256" key="5">
    <source>
        <dbReference type="ARBA" id="ARBA00022840"/>
    </source>
</evidence>
<evidence type="ECO:0000256" key="7">
    <source>
        <dbReference type="ARBA" id="ARBA00048478"/>
    </source>
</evidence>
<protein>
    <recommendedName>
        <fullName evidence="8">Cytidylate kinase</fullName>
        <shortName evidence="8">CK</shortName>
        <ecNumber evidence="8">2.7.4.25</ecNumber>
    </recommendedName>
    <alternativeName>
        <fullName evidence="8">Cytidine monophosphate kinase</fullName>
        <shortName evidence="8">CMP kinase</shortName>
    </alternativeName>
</protein>
<comment type="subcellular location">
    <subcellularLocation>
        <location evidence="8">Cytoplasm</location>
    </subcellularLocation>
</comment>
<comment type="catalytic activity">
    <reaction evidence="6 8">
        <text>dCMP + ATP = dCDP + ADP</text>
        <dbReference type="Rhea" id="RHEA:25094"/>
        <dbReference type="ChEBI" id="CHEBI:30616"/>
        <dbReference type="ChEBI" id="CHEBI:57566"/>
        <dbReference type="ChEBI" id="CHEBI:58593"/>
        <dbReference type="ChEBI" id="CHEBI:456216"/>
        <dbReference type="EC" id="2.7.4.25"/>
    </reaction>
</comment>
<gene>
    <name evidence="8" type="primary">cmk</name>
    <name evidence="10" type="ORF">CMN54_03665</name>
</gene>
<evidence type="ECO:0000256" key="1">
    <source>
        <dbReference type="ARBA" id="ARBA00009427"/>
    </source>
</evidence>